<comment type="caution">
    <text evidence="2">The sequence shown here is derived from an EMBL/GenBank/DDBJ whole genome shotgun (WGS) entry which is preliminary data.</text>
</comment>
<gene>
    <name evidence="2" type="ORF">IO98_22895</name>
</gene>
<evidence type="ECO:0000313" key="3">
    <source>
        <dbReference type="Proteomes" id="UP000028525"/>
    </source>
</evidence>
<feature type="transmembrane region" description="Helical" evidence="1">
    <location>
        <begin position="116"/>
        <end position="136"/>
    </location>
</feature>
<reference evidence="2 3" key="1">
    <citation type="submission" date="2014-07" db="EMBL/GenBank/DDBJ databases">
        <title>Draft genome of Clostridium celerecrescens 152B isolated from sediments associated with methane hydrate from Krishna Godavari basin.</title>
        <authorList>
            <person name="Honkalas V.S."/>
            <person name="Dabir A.P."/>
            <person name="Arora P."/>
            <person name="Dhakephalkar P.K."/>
        </authorList>
    </citation>
    <scope>NUCLEOTIDE SEQUENCE [LARGE SCALE GENOMIC DNA]</scope>
    <source>
        <strain evidence="2 3">152B</strain>
    </source>
</reference>
<dbReference type="EMBL" id="JPME01000044">
    <property type="protein sequence ID" value="KEZ86506.1"/>
    <property type="molecule type" value="Genomic_DNA"/>
</dbReference>
<evidence type="ECO:0008006" key="4">
    <source>
        <dbReference type="Google" id="ProtNLM"/>
    </source>
</evidence>
<sequence length="210" mass="24190">MLSIGAFLGISLEAVHAFGWEPILYGGITFQEYATWQAVLHWVITYFTWAVAGYLLIRTAKYRLEFDIWAKGEKMRLWQLLAVLFGIILSATISYFSWDGFKVIKEFTNLGLVKFFFQYIYYMVETAMFLLIIVFGQKALEIWTKNRNVPWGGIICGLTWGIVHLVSRGIFDIENGVLGAILGFMFGAAYLLTNRDIKKSWLILYLMFAL</sequence>
<keyword evidence="3" id="KW-1185">Reference proteome</keyword>
<feature type="transmembrane region" description="Helical" evidence="1">
    <location>
        <begin position="148"/>
        <end position="167"/>
    </location>
</feature>
<evidence type="ECO:0000256" key="1">
    <source>
        <dbReference type="SAM" id="Phobius"/>
    </source>
</evidence>
<protein>
    <recommendedName>
        <fullName evidence="4">CAAX protease</fullName>
    </recommendedName>
</protein>
<feature type="transmembrane region" description="Helical" evidence="1">
    <location>
        <begin position="33"/>
        <end position="57"/>
    </location>
</feature>
<keyword evidence="1" id="KW-1133">Transmembrane helix</keyword>
<feature type="transmembrane region" description="Helical" evidence="1">
    <location>
        <begin position="173"/>
        <end position="192"/>
    </location>
</feature>
<feature type="transmembrane region" description="Helical" evidence="1">
    <location>
        <begin position="77"/>
        <end position="96"/>
    </location>
</feature>
<evidence type="ECO:0000313" key="2">
    <source>
        <dbReference type="EMBL" id="KEZ86506.1"/>
    </source>
</evidence>
<dbReference type="AlphaFoldDB" id="A0A084JC22"/>
<dbReference type="Proteomes" id="UP000028525">
    <property type="component" value="Unassembled WGS sequence"/>
</dbReference>
<name>A0A084JC22_9FIRM</name>
<accession>A0A084JC22</accession>
<proteinExistence type="predicted"/>
<keyword evidence="1" id="KW-0812">Transmembrane</keyword>
<organism evidence="2 3">
    <name type="scientific">Lacrimispora celerecrescens</name>
    <dbReference type="NCBI Taxonomy" id="29354"/>
    <lineage>
        <taxon>Bacteria</taxon>
        <taxon>Bacillati</taxon>
        <taxon>Bacillota</taxon>
        <taxon>Clostridia</taxon>
        <taxon>Lachnospirales</taxon>
        <taxon>Lachnospiraceae</taxon>
        <taxon>Lacrimispora</taxon>
    </lineage>
</organism>
<keyword evidence="1" id="KW-0472">Membrane</keyword>